<gene>
    <name evidence="2" type="ORF">CO168_00235</name>
</gene>
<evidence type="ECO:0000313" key="3">
    <source>
        <dbReference type="Proteomes" id="UP000230518"/>
    </source>
</evidence>
<dbReference type="EMBL" id="PFWO01000007">
    <property type="protein sequence ID" value="PJA51350.1"/>
    <property type="molecule type" value="Genomic_DNA"/>
</dbReference>
<comment type="caution">
    <text evidence="2">The sequence shown here is derived from an EMBL/GenBank/DDBJ whole genome shotgun (WGS) entry which is preliminary data.</text>
</comment>
<reference evidence="3" key="1">
    <citation type="submission" date="2017-09" db="EMBL/GenBank/DDBJ databases">
        <title>Depth-based differentiation of microbial function through sediment-hosted aquifers and enrichment of novel symbionts in the deep terrestrial subsurface.</title>
        <authorList>
            <person name="Probst A.J."/>
            <person name="Ladd B."/>
            <person name="Jarett J.K."/>
            <person name="Geller-Mcgrath D.E."/>
            <person name="Sieber C.M.K."/>
            <person name="Emerson J.B."/>
            <person name="Anantharaman K."/>
            <person name="Thomas B.C."/>
            <person name="Malmstrom R."/>
            <person name="Stieglmeier M."/>
            <person name="Klingl A."/>
            <person name="Woyke T."/>
            <person name="Ryan C.M."/>
            <person name="Banfield J.F."/>
        </authorList>
    </citation>
    <scope>NUCLEOTIDE SEQUENCE [LARGE SCALE GENOMIC DNA]</scope>
</reference>
<dbReference type="AlphaFoldDB" id="A0A2M7XP79"/>
<proteinExistence type="predicted"/>
<evidence type="ECO:0000256" key="1">
    <source>
        <dbReference type="SAM" id="Coils"/>
    </source>
</evidence>
<dbReference type="Proteomes" id="UP000230518">
    <property type="component" value="Unassembled WGS sequence"/>
</dbReference>
<sequence length="128" mass="15227">MDGEFFIHILKFGKKMKNNLINKLEEKKDLIQEKLIKRREDMVNQDSSNESRYITATRWAVEQEIEKFDKDLIRITKGINEIKKIVDNPKRWSEKYFVSDNYECIELGIISKNTKVGQEILEKNGFII</sequence>
<organism evidence="2 3">
    <name type="scientific">Candidatus Shapirobacteria bacterium CG_4_9_14_3_um_filter_36_12</name>
    <dbReference type="NCBI Taxonomy" id="1974877"/>
    <lineage>
        <taxon>Bacteria</taxon>
        <taxon>Candidatus Shapironibacteriota</taxon>
    </lineage>
</organism>
<name>A0A2M7XP79_9BACT</name>
<accession>A0A2M7XP79</accession>
<feature type="coiled-coil region" evidence="1">
    <location>
        <begin position="14"/>
        <end position="41"/>
    </location>
</feature>
<protein>
    <submittedName>
        <fullName evidence="2">Uncharacterized protein</fullName>
    </submittedName>
</protein>
<evidence type="ECO:0000313" key="2">
    <source>
        <dbReference type="EMBL" id="PJA51350.1"/>
    </source>
</evidence>
<keyword evidence="1" id="KW-0175">Coiled coil</keyword>